<dbReference type="EMBL" id="PQXK01000189">
    <property type="protein sequence ID" value="TGO34633.1"/>
    <property type="molecule type" value="Genomic_DNA"/>
</dbReference>
<evidence type="ECO:0000313" key="3">
    <source>
        <dbReference type="Proteomes" id="UP000297814"/>
    </source>
</evidence>
<proteinExistence type="predicted"/>
<dbReference type="CDD" id="cd02440">
    <property type="entry name" value="AdoMet_MTases"/>
    <property type="match status" value="1"/>
</dbReference>
<dbReference type="InterPro" id="IPR013216">
    <property type="entry name" value="Methyltransf_11"/>
</dbReference>
<evidence type="ECO:0000313" key="2">
    <source>
        <dbReference type="EMBL" id="TGO34633.1"/>
    </source>
</evidence>
<feature type="domain" description="Methyltransferase type 11" evidence="1">
    <location>
        <begin position="31"/>
        <end position="129"/>
    </location>
</feature>
<protein>
    <recommendedName>
        <fullName evidence="1">Methyltransferase type 11 domain-containing protein</fullName>
    </recommendedName>
</protein>
<organism evidence="2 3">
    <name type="scientific">Botrytis hyacinthi</name>
    <dbReference type="NCBI Taxonomy" id="278943"/>
    <lineage>
        <taxon>Eukaryota</taxon>
        <taxon>Fungi</taxon>
        <taxon>Dikarya</taxon>
        <taxon>Ascomycota</taxon>
        <taxon>Pezizomycotina</taxon>
        <taxon>Leotiomycetes</taxon>
        <taxon>Helotiales</taxon>
        <taxon>Sclerotiniaceae</taxon>
        <taxon>Botrytis</taxon>
    </lineage>
</organism>
<evidence type="ECO:0000259" key="1">
    <source>
        <dbReference type="Pfam" id="PF08241"/>
    </source>
</evidence>
<dbReference type="GO" id="GO:0008757">
    <property type="term" value="F:S-adenosylmethionine-dependent methyltransferase activity"/>
    <property type="evidence" value="ECO:0007669"/>
    <property type="project" value="InterPro"/>
</dbReference>
<dbReference type="Pfam" id="PF08241">
    <property type="entry name" value="Methyltransf_11"/>
    <property type="match status" value="1"/>
</dbReference>
<dbReference type="InterPro" id="IPR029063">
    <property type="entry name" value="SAM-dependent_MTases_sf"/>
</dbReference>
<comment type="caution">
    <text evidence="2">The sequence shown here is derived from an EMBL/GenBank/DDBJ whole genome shotgun (WGS) entry which is preliminary data.</text>
</comment>
<dbReference type="AlphaFoldDB" id="A0A4Z1GL89"/>
<dbReference type="SUPFAM" id="SSF53335">
    <property type="entry name" value="S-adenosyl-L-methionine-dependent methyltransferases"/>
    <property type="match status" value="1"/>
</dbReference>
<name>A0A4Z1GL89_9HELO</name>
<gene>
    <name evidence="2" type="ORF">BHYA_0189g00040</name>
</gene>
<dbReference type="Gene3D" id="3.40.50.150">
    <property type="entry name" value="Vaccinia Virus protein VP39"/>
    <property type="match status" value="1"/>
</dbReference>
<keyword evidence="3" id="KW-1185">Reference proteome</keyword>
<dbReference type="Proteomes" id="UP000297814">
    <property type="component" value="Unassembled WGS sequence"/>
</dbReference>
<sequence length="189" mass="21177">MSETQTMPVKDPFHTITHLLPPFTADAIIHDNGRGTDEVTKAIMESNPPEGIIIKATDRNQYMIDSCREFVIAGNWPVEAVVLPAQSLTFLDNQFTRLFSNFLISNLHDDHDPAAKQVYRTLKPGSTAIVSTWAAIARGEPIKRAHLKTRGPDVPFPMAMPIHWYGKDALKNFFYCRGIQGGGYQDHDL</sequence>
<accession>A0A4Z1GL89</accession>
<reference evidence="2 3" key="1">
    <citation type="submission" date="2017-12" db="EMBL/GenBank/DDBJ databases">
        <title>Comparative genomics of Botrytis spp.</title>
        <authorList>
            <person name="Valero-Jimenez C.A."/>
            <person name="Tapia P."/>
            <person name="Veloso J."/>
            <person name="Silva-Moreno E."/>
            <person name="Staats M."/>
            <person name="Valdes J.H."/>
            <person name="Van Kan J.A.L."/>
        </authorList>
    </citation>
    <scope>NUCLEOTIDE SEQUENCE [LARGE SCALE GENOMIC DNA]</scope>
    <source>
        <strain evidence="2 3">Bh0001</strain>
    </source>
</reference>